<reference evidence="10 11" key="1">
    <citation type="submission" date="2023-07" db="EMBL/GenBank/DDBJ databases">
        <title>Sorghum-associated microbial communities from plants grown in Nebraska, USA.</title>
        <authorList>
            <person name="Schachtman D."/>
        </authorList>
    </citation>
    <scope>NUCLEOTIDE SEQUENCE [LARGE SCALE GENOMIC DNA]</scope>
    <source>
        <strain evidence="10 11">4256</strain>
    </source>
</reference>
<keyword evidence="7" id="KW-0443">Lipid metabolism</keyword>
<keyword evidence="11" id="KW-1185">Reference proteome</keyword>
<evidence type="ECO:0000313" key="10">
    <source>
        <dbReference type="EMBL" id="MDR7156441.1"/>
    </source>
</evidence>
<dbReference type="RefSeq" id="WP_310226742.1">
    <property type="nucleotide sequence ID" value="NZ_JAVDWV010000016.1"/>
</dbReference>
<evidence type="ECO:0000256" key="5">
    <source>
        <dbReference type="ARBA" id="ARBA00023002"/>
    </source>
</evidence>
<dbReference type="Pfam" id="PF13685">
    <property type="entry name" value="Fe-ADH_2"/>
    <property type="match status" value="1"/>
</dbReference>
<keyword evidence="6" id="KW-0520">NAD</keyword>
<dbReference type="Gene3D" id="1.20.1090.10">
    <property type="entry name" value="Dehydroquinate synthase-like - alpha domain"/>
    <property type="match status" value="1"/>
</dbReference>
<keyword evidence="5 10" id="KW-0560">Oxidoreductase</keyword>
<evidence type="ECO:0000256" key="8">
    <source>
        <dbReference type="ARBA" id="ARBA00023209"/>
    </source>
</evidence>
<evidence type="ECO:0000256" key="9">
    <source>
        <dbReference type="ARBA" id="ARBA00023264"/>
    </source>
</evidence>
<keyword evidence="4" id="KW-0521">NADP</keyword>
<evidence type="ECO:0000256" key="3">
    <source>
        <dbReference type="ARBA" id="ARBA00022723"/>
    </source>
</evidence>
<dbReference type="Proteomes" id="UP001267638">
    <property type="component" value="Unassembled WGS sequence"/>
</dbReference>
<evidence type="ECO:0000313" key="11">
    <source>
        <dbReference type="Proteomes" id="UP001267638"/>
    </source>
</evidence>
<keyword evidence="8" id="KW-0594">Phospholipid biosynthesis</keyword>
<dbReference type="PANTHER" id="PTHR43616">
    <property type="entry name" value="GLYCEROL DEHYDROGENASE"/>
    <property type="match status" value="1"/>
</dbReference>
<accession>A0ABU1X4C6</accession>
<keyword evidence="9" id="KW-1208">Phospholipid metabolism</keyword>
<dbReference type="PIRSF" id="PIRSF000112">
    <property type="entry name" value="Glycerol_dehydrogenase"/>
    <property type="match status" value="1"/>
</dbReference>
<proteinExistence type="predicted"/>
<keyword evidence="2" id="KW-0444">Lipid biosynthesis</keyword>
<evidence type="ECO:0000256" key="6">
    <source>
        <dbReference type="ARBA" id="ARBA00023027"/>
    </source>
</evidence>
<dbReference type="SUPFAM" id="SSF56796">
    <property type="entry name" value="Dehydroquinate synthase-like"/>
    <property type="match status" value="1"/>
</dbReference>
<keyword evidence="1" id="KW-0963">Cytoplasm</keyword>
<protein>
    <submittedName>
        <fullName evidence="10">Glycerol dehydrogenase</fullName>
        <ecNumber evidence="10">1.1.1.6</ecNumber>
    </submittedName>
</protein>
<dbReference type="EMBL" id="JAVDWV010000016">
    <property type="protein sequence ID" value="MDR7156441.1"/>
    <property type="molecule type" value="Genomic_DNA"/>
</dbReference>
<dbReference type="InterPro" id="IPR032837">
    <property type="entry name" value="G1PDH"/>
</dbReference>
<evidence type="ECO:0000256" key="2">
    <source>
        <dbReference type="ARBA" id="ARBA00022516"/>
    </source>
</evidence>
<evidence type="ECO:0000256" key="1">
    <source>
        <dbReference type="ARBA" id="ARBA00022490"/>
    </source>
</evidence>
<dbReference type="EC" id="1.1.1.6" evidence="10"/>
<dbReference type="CDD" id="cd08170">
    <property type="entry name" value="GlyDH"/>
    <property type="match status" value="1"/>
</dbReference>
<dbReference type="Gene3D" id="3.40.50.1970">
    <property type="match status" value="1"/>
</dbReference>
<organism evidence="10 11">
    <name type="scientific">Sphingobium xenophagum</name>
    <dbReference type="NCBI Taxonomy" id="121428"/>
    <lineage>
        <taxon>Bacteria</taxon>
        <taxon>Pseudomonadati</taxon>
        <taxon>Pseudomonadota</taxon>
        <taxon>Alphaproteobacteria</taxon>
        <taxon>Sphingomonadales</taxon>
        <taxon>Sphingomonadaceae</taxon>
        <taxon>Sphingobium</taxon>
    </lineage>
</organism>
<dbReference type="PANTHER" id="PTHR43616:SF5">
    <property type="entry name" value="GLYCEROL DEHYDROGENASE 1"/>
    <property type="match status" value="1"/>
</dbReference>
<keyword evidence="3" id="KW-0479">Metal-binding</keyword>
<name>A0ABU1X4C6_SPHXE</name>
<comment type="caution">
    <text evidence="10">The sequence shown here is derived from an EMBL/GenBank/DDBJ whole genome shotgun (WGS) entry which is preliminary data.</text>
</comment>
<sequence>MQGPGTLREIGPVVAKLGEVPALIVDAQVAHLFDALLTDELLQPSIIWHFSGEVTDAAIEELASQCAACDVVIAAGGGKALDAGKAVALRHKVQVVSVPTIASNDGPASRGIAIYEESHRLVRVDQMPSNPAAVIVDSAVIARAPVRLLRAGVGDAIAKTFEANACWAGSGLTKHGTRPTHSGRAIAKAAYDLLRAHAHAGIAAAERQEVTEDLEATIEACVLLSAMGFENGGLSIAHSVTRGLMTLRGAKDRLHGEHVAYGALVQLAAEGRPNAEIQDLAAFLTGAGLPVSLGELGVLRPGPADMDAIAVATMTSPHMHALPRPIQATGIAAAIARIEALGSV</sequence>
<gene>
    <name evidence="10" type="ORF">J2W40_003285</name>
</gene>
<dbReference type="GO" id="GO:0008888">
    <property type="term" value="F:glycerol dehydrogenase (NAD+) activity"/>
    <property type="evidence" value="ECO:0007669"/>
    <property type="project" value="UniProtKB-EC"/>
</dbReference>
<evidence type="ECO:0000256" key="4">
    <source>
        <dbReference type="ARBA" id="ARBA00022857"/>
    </source>
</evidence>
<evidence type="ECO:0000256" key="7">
    <source>
        <dbReference type="ARBA" id="ARBA00023098"/>
    </source>
</evidence>
<dbReference type="InterPro" id="IPR016205">
    <property type="entry name" value="Glycerol_DH"/>
</dbReference>